<sequence length="169" mass="18983" precursor="true">MNHSHLPRLFFTLTLFLTLPLLSGCPLNGTGNTIGDTVLHGDWNMKSMVPLETGEKIDLSNDYTFRPDKTFTNISHVKLIDGATNELLYQQTTEETGTWTIDGDDSCWTTSEAKIIDFDSRTPLITREMIEQELENELPPECLQIVSASHSKITLRLISEGGMVILVRK</sequence>
<evidence type="ECO:0000313" key="2">
    <source>
        <dbReference type="EMBL" id="QDT60219.1"/>
    </source>
</evidence>
<protein>
    <recommendedName>
        <fullName evidence="4">Lipocalin-like domain-containing protein</fullName>
    </recommendedName>
</protein>
<feature type="chain" id="PRO_5021931193" description="Lipocalin-like domain-containing protein" evidence="1">
    <location>
        <begin position="24"/>
        <end position="169"/>
    </location>
</feature>
<dbReference type="RefSeq" id="WP_145272574.1">
    <property type="nucleotide sequence ID" value="NZ_CP036272.1"/>
</dbReference>
<evidence type="ECO:0008006" key="4">
    <source>
        <dbReference type="Google" id="ProtNLM"/>
    </source>
</evidence>
<reference evidence="2 3" key="1">
    <citation type="submission" date="2019-02" db="EMBL/GenBank/DDBJ databases">
        <title>Deep-cultivation of Planctomycetes and their phenomic and genomic characterization uncovers novel biology.</title>
        <authorList>
            <person name="Wiegand S."/>
            <person name="Jogler M."/>
            <person name="Boedeker C."/>
            <person name="Pinto D."/>
            <person name="Vollmers J."/>
            <person name="Rivas-Marin E."/>
            <person name="Kohn T."/>
            <person name="Peeters S.H."/>
            <person name="Heuer A."/>
            <person name="Rast P."/>
            <person name="Oberbeckmann S."/>
            <person name="Bunk B."/>
            <person name="Jeske O."/>
            <person name="Meyerdierks A."/>
            <person name="Storesund J.E."/>
            <person name="Kallscheuer N."/>
            <person name="Luecker S."/>
            <person name="Lage O.M."/>
            <person name="Pohl T."/>
            <person name="Merkel B.J."/>
            <person name="Hornburger P."/>
            <person name="Mueller R.-W."/>
            <person name="Bruemmer F."/>
            <person name="Labrenz M."/>
            <person name="Spormann A.M."/>
            <person name="Op den Camp H."/>
            <person name="Overmann J."/>
            <person name="Amann R."/>
            <person name="Jetten M.S.M."/>
            <person name="Mascher T."/>
            <person name="Medema M.H."/>
            <person name="Devos D.P."/>
            <person name="Kaster A.-K."/>
            <person name="Ovreas L."/>
            <person name="Rohde M."/>
            <person name="Galperin M.Y."/>
            <person name="Jogler C."/>
        </authorList>
    </citation>
    <scope>NUCLEOTIDE SEQUENCE [LARGE SCALE GENOMIC DNA]</scope>
    <source>
        <strain evidence="2 3">SV_7m_r</strain>
    </source>
</reference>
<evidence type="ECO:0000313" key="3">
    <source>
        <dbReference type="Proteomes" id="UP000315003"/>
    </source>
</evidence>
<keyword evidence="3" id="KW-1185">Reference proteome</keyword>
<evidence type="ECO:0000256" key="1">
    <source>
        <dbReference type="SAM" id="SignalP"/>
    </source>
</evidence>
<proteinExistence type="predicted"/>
<keyword evidence="1" id="KW-0732">Signal</keyword>
<dbReference type="Proteomes" id="UP000315003">
    <property type="component" value="Chromosome"/>
</dbReference>
<dbReference type="EMBL" id="CP036272">
    <property type="protein sequence ID" value="QDT60219.1"/>
    <property type="molecule type" value="Genomic_DNA"/>
</dbReference>
<feature type="signal peptide" evidence="1">
    <location>
        <begin position="1"/>
        <end position="23"/>
    </location>
</feature>
<gene>
    <name evidence="2" type="ORF">SV7mr_27390</name>
</gene>
<name>A0A517SVQ5_9BACT</name>
<accession>A0A517SVQ5</accession>
<organism evidence="2 3">
    <name type="scientific">Stieleria bergensis</name>
    <dbReference type="NCBI Taxonomy" id="2528025"/>
    <lineage>
        <taxon>Bacteria</taxon>
        <taxon>Pseudomonadati</taxon>
        <taxon>Planctomycetota</taxon>
        <taxon>Planctomycetia</taxon>
        <taxon>Pirellulales</taxon>
        <taxon>Pirellulaceae</taxon>
        <taxon>Stieleria</taxon>
    </lineage>
</organism>
<dbReference type="AlphaFoldDB" id="A0A517SVQ5"/>